<gene>
    <name evidence="4" type="ORF">ABW99_13550</name>
</gene>
<dbReference type="KEGG" id="ptx:ABW99_13550"/>
<dbReference type="PANTHER" id="PTHR33540:SF1">
    <property type="entry name" value="N-ACETYLMURAMATE_N-ACETYLGLUCOSAMINE KINASE"/>
    <property type="match status" value="1"/>
</dbReference>
<dbReference type="PANTHER" id="PTHR33540">
    <property type="entry name" value="TRNA THREONYLCARBAMOYLADENOSINE BIOSYNTHESIS PROTEIN TSAE"/>
    <property type="match status" value="1"/>
</dbReference>
<dbReference type="OrthoDB" id="9809275at2"/>
<feature type="domain" description="Aminoglycoside phosphotransferase" evidence="3">
    <location>
        <begin position="43"/>
        <end position="267"/>
    </location>
</feature>
<dbReference type="RefSeq" id="WP_047214975.1">
    <property type="nucleotide sequence ID" value="NZ_CP011568.3"/>
</dbReference>
<dbReference type="Gene3D" id="3.90.1200.10">
    <property type="match status" value="1"/>
</dbReference>
<keyword evidence="5" id="KW-1185">Reference proteome</keyword>
<dbReference type="PATRIC" id="fig|445709.3.peg.2875"/>
<organism evidence="4 5">
    <name type="scientific">Pandoraea thiooxydans</name>
    <dbReference type="NCBI Taxonomy" id="445709"/>
    <lineage>
        <taxon>Bacteria</taxon>
        <taxon>Pseudomonadati</taxon>
        <taxon>Pseudomonadota</taxon>
        <taxon>Betaproteobacteria</taxon>
        <taxon>Burkholderiales</taxon>
        <taxon>Burkholderiaceae</taxon>
        <taxon>Pandoraea</taxon>
    </lineage>
</organism>
<dbReference type="Gene3D" id="3.30.200.20">
    <property type="entry name" value="Phosphorylase Kinase, domain 1"/>
    <property type="match status" value="1"/>
</dbReference>
<accession>A0A0G3EPT4</accession>
<dbReference type="GO" id="GO:0016740">
    <property type="term" value="F:transferase activity"/>
    <property type="evidence" value="ECO:0007669"/>
    <property type="project" value="UniProtKB-KW"/>
</dbReference>
<name>A0A0G3EPT4_9BURK</name>
<dbReference type="SUPFAM" id="SSF56112">
    <property type="entry name" value="Protein kinase-like (PK-like)"/>
    <property type="match status" value="1"/>
</dbReference>
<dbReference type="InterPro" id="IPR002575">
    <property type="entry name" value="Aminoglycoside_PTrfase"/>
</dbReference>
<sequence length="354" mass="40068">MTALPATATPDPLAQAHAEARQAALEHWLAEVKAPFALDLATVAPASVDASFRRYFRVASASPAHPTLIVMDAPPPQEDCRPFVHVSGLLHEAGLNSPRILAQDLTQGFLLLSDLGRSTYLDVLDEHNATRLYRAAFDALIAWQLASRPGQLPPYDKALLQRELDLFPTWYIERHLNMALSPSQQEVLAQTNTLLIDSALAQPQVYVHRDYMPRNLMVSEPNPGILDFQDAVYGPLTYDVISLLRDAFISWEEDLQLDWLIHYWENAKRAGLPVRQDFGEFYQECEWMGLQRHLKVLGIFARIQYRDGKPRYLADTPRFLQYAHKVAARYRPLHPLARLLDTLDGKSAAVGYTF</sequence>
<dbReference type="InterPro" id="IPR011009">
    <property type="entry name" value="Kinase-like_dom_sf"/>
</dbReference>
<keyword evidence="4" id="KW-0808">Transferase</keyword>
<protein>
    <submittedName>
        <fullName evidence="4">Aminoglycoside phosphotransferase</fullName>
    </submittedName>
</protein>
<evidence type="ECO:0000256" key="1">
    <source>
        <dbReference type="ARBA" id="ARBA00022741"/>
    </source>
</evidence>
<evidence type="ECO:0000256" key="2">
    <source>
        <dbReference type="ARBA" id="ARBA00022840"/>
    </source>
</evidence>
<evidence type="ECO:0000259" key="3">
    <source>
        <dbReference type="Pfam" id="PF01636"/>
    </source>
</evidence>
<keyword evidence="2" id="KW-0067">ATP-binding</keyword>
<dbReference type="AlphaFoldDB" id="A0A0G3EPT4"/>
<dbReference type="STRING" id="445709.ABW99_13550"/>
<evidence type="ECO:0000313" key="4">
    <source>
        <dbReference type="EMBL" id="AKJ69078.1"/>
    </source>
</evidence>
<proteinExistence type="predicted"/>
<keyword evidence="1" id="KW-0547">Nucleotide-binding</keyword>
<reference evidence="5" key="1">
    <citation type="submission" date="2015-06" db="EMBL/GenBank/DDBJ databases">
        <authorList>
            <person name="Lim Y.L."/>
            <person name="Ee R."/>
            <person name="Yong D."/>
            <person name="How K.Y."/>
            <person name="Yin W.F."/>
            <person name="Chan K.G."/>
        </authorList>
    </citation>
    <scope>NUCLEOTIDE SEQUENCE [LARGE SCALE GENOMIC DNA]</scope>
    <source>
        <strain evidence="5">DSM 25325</strain>
    </source>
</reference>
<dbReference type="EMBL" id="CP011568">
    <property type="protein sequence ID" value="AKJ69078.1"/>
    <property type="molecule type" value="Genomic_DNA"/>
</dbReference>
<dbReference type="GO" id="GO:0005524">
    <property type="term" value="F:ATP binding"/>
    <property type="evidence" value="ECO:0007669"/>
    <property type="project" value="UniProtKB-KW"/>
</dbReference>
<evidence type="ECO:0000313" key="5">
    <source>
        <dbReference type="Proteomes" id="UP000036700"/>
    </source>
</evidence>
<dbReference type="Proteomes" id="UP000036700">
    <property type="component" value="Chromosome"/>
</dbReference>
<dbReference type="Pfam" id="PF01636">
    <property type="entry name" value="APH"/>
    <property type="match status" value="1"/>
</dbReference>